<dbReference type="InterPro" id="IPR029124">
    <property type="entry name" value="L_protein_N"/>
</dbReference>
<evidence type="ECO:0000256" key="16">
    <source>
        <dbReference type="ARBA" id="ARBA00030285"/>
    </source>
</evidence>
<keyword evidence="12" id="KW-0460">Magnesium</keyword>
<dbReference type="EMBL" id="BK067085">
    <property type="protein sequence ID" value="DBA56531.1"/>
    <property type="molecule type" value="Genomic_RNA"/>
</dbReference>
<evidence type="ECO:0000256" key="10">
    <source>
        <dbReference type="ARBA" id="ARBA00022801"/>
    </source>
</evidence>
<evidence type="ECO:0000256" key="12">
    <source>
        <dbReference type="ARBA" id="ARBA00022842"/>
    </source>
</evidence>
<dbReference type="Pfam" id="PF04196">
    <property type="entry name" value="Bunya_RdRp"/>
    <property type="match status" value="2"/>
</dbReference>
<evidence type="ECO:0000256" key="13">
    <source>
        <dbReference type="ARBA" id="ARBA00022844"/>
    </source>
</evidence>
<keyword evidence="22" id="KW-0696">RNA-directed RNA polymerase</keyword>
<evidence type="ECO:0000256" key="7">
    <source>
        <dbReference type="ARBA" id="ARBA00018602"/>
    </source>
</evidence>
<dbReference type="GO" id="GO:0044177">
    <property type="term" value="C:host cell Golgi apparatus"/>
    <property type="evidence" value="ECO:0007669"/>
    <property type="project" value="UniProtKB-SubCell"/>
</dbReference>
<accession>A0AAT9JG48</accession>
<reference evidence="22" key="1">
    <citation type="journal article" date="2024" name="Microb. Genom.">
        <title>The hidden RNA viruses in Blattodea (cockroach and termite).</title>
        <authorList>
            <person name="Fan J."/>
            <person name="Jiang S."/>
            <person name="Li W."/>
            <person name="Li J."/>
            <person name="Pang R."/>
            <person name="Wu H."/>
        </authorList>
    </citation>
    <scope>NUCLEOTIDE SEQUENCE</scope>
    <source>
        <strain evidence="22">CN2014</strain>
    </source>
</reference>
<evidence type="ECO:0000256" key="1">
    <source>
        <dbReference type="ARBA" id="ARBA00001936"/>
    </source>
</evidence>
<keyword evidence="11" id="KW-1040">Host Golgi apparatus</keyword>
<evidence type="ECO:0000256" key="8">
    <source>
        <dbReference type="ARBA" id="ARBA00022679"/>
    </source>
</evidence>
<evidence type="ECO:0000259" key="21">
    <source>
        <dbReference type="PROSITE" id="PS50525"/>
    </source>
</evidence>
<dbReference type="PROSITE" id="PS50525">
    <property type="entry name" value="RDRP_SSRNA_NEG_SEG"/>
    <property type="match status" value="1"/>
</dbReference>
<evidence type="ECO:0000256" key="19">
    <source>
        <dbReference type="ARBA" id="ARBA00034123"/>
    </source>
</evidence>
<dbReference type="GO" id="GO:0044172">
    <property type="term" value="C:host cell endoplasmic reticulum-Golgi intermediate compartment"/>
    <property type="evidence" value="ECO:0007669"/>
    <property type="project" value="UniProtKB-SubCell"/>
</dbReference>
<sequence length="2107" mass="241652">MDLQARPDPRAGLPYDLQTLQDLARSQLPNLAYQGILQTSPHRVRNASRMLALPGFELEFIPRDSVVRFTALDDIGLDDASSIMTSIYRGMEITAESMRTFAHDFTFFILSEDTDERLDTHYPKMNDASDSLTPDQFYEDDDLVCIFEYGTTRNPDNAIRDYNIKKHKYAEPIIDRLNSVNRNHILLQKTHVYSPIIVTSGTVVTPTHMPMQQELVNELVARFNFSLLVIEEAKNQGLLLGDDFLTQDKLNLSAMLKSIQPQYEVAERVVEGGHQMLAAEMKTLSENPEDCARFAQASYQLCLTDALPQVYARKETVHEISEEIDKYKSSIIGGRTDLKAIIQLPGVLPKYQVPLSEVHVNYGESNAMTNVWDEVILAERSGDLNLLELTEDALVEMALTSSDDSEKETFNYMKKQYHRVEINISDRDWVELAKVGVEGKKWGGDADVHSYRQSKKEGFSYDVDTTDVVDWLWSPKQRVYLSNHSDTRSSHLLIRESLESYGDGNTETFDLVTDFSRTHEHQIMEMYSDIGTELCISLKQNTKQRQMIYKYLKKWGLHLLIKPTKQSEHIFVSFMIPKDAEITEVIPSPVTKSLYDSGSYWYTDFVSFNTSKLVNIVKSEAFSISMLGQWMRFYSLNPNAIPESEDFWFMYRLSSLVHLEDKHQTEEVMTLFRYISMEKFSLARQDSTKMLEKMPVVIRSRLQAWVIQRLLWAINQPSYAYQKKRGSTLDHWANMYNPYTQKLVTDPNQLVELYYLGYAKNKDEVASQNTEFELIKKIVKYEDKLYEAEPNLLGAASLPIPIPDEMVDELETLVNRGLVVVSDIAEPLTETLLNKPKQSIPSRVPIYKFHEFSRHMNCAAADNLLAFWKRLYGNQFESIIEDKIYTRFLKITWEQIATLKATSTFDPTETPDTDAKVKTTRMKVLIAVLMNNDLIKKRPVDSLADILDWVDKDGGLRVDLFKKNQHGGLREIYVLELHSRVLQLFLEEISRALCETLPLEMMMHPEDKIRRPQEHVIQVSKRKETFKINCSSSNDAKVWNQGQYVPKFIQFLLRLLPDTFHGLIVNGMKQWLYKRMKIPDGVYNLLRASPHVAFFGEEETKISLAFKGIDKRPWMTSQATHLVVRSGMMQGILHYTSSLYHASVLMLRDKLYHHTMKALGIRSMTTDLVSSDDSSRMTDIFSNDEKQAHQAAIISRADHLCMNKFSTFFGIHMSPKSTQCTSSVVEFNSEFYFRASLARPTIKWAYAATAMTEVESLYERQEVFYNLMSELLEGGAGFIQTHITQIAQAMLHYRLLGSSVNALWTLYSAKLRDACDPSLGFFLMDHPRCCGLFGLAFSLWAMRGASKELSCRLEAQMVAGDLTSTTRGTLMNGIQIRFGNRKKVTRLIEQATDIVPTWREDIERDPGVLYKYPENKSSILTRLMVKLTSPNVTTSLSKGNTISRMIASSVYVISHNATTLGSAWVESLDKEVLGLKNKKISLYKIISSPFSADNPLTPAHETILFPLKTQYEHALEICLQVNALHLTPGLRMRRLRANIVVFPHLEETALSLEQVVKNKWFDSHIPASHSLIERTWSYFKGLLPWLRETVHDTLEASPYESHISLRNFIARENVRSRVVHLTGAPVRTSESRDMVVAAVVNNQWPDLQLVSVEVQQDPAYRLRSSSKLQSEIAVWLSYPFTDLYKKQRVESIIRSNDELWDGGILRPPPRLQKLAVIQAGLRLKSGYQGYTTDRITQMIFAMKLGCIGGWAIRQHFSNGKWLGKGKWLGMVGGTKLQLDMFDGQLLSITTTDINQLRKDRYLLRNLIADCDLSISHKFVKHSGWYWNGSSASMEPMGVPIYQNNFHLQLELSGEHLFTTIENESIRLHLSSGRANINICSYAVRQVDYKWTLLDAMPSNLLFSAWRKNAPVESDTMKMALETVMTRALKPGAKLDKSAWITFCKKLMISSMTRQGLNRSVFELFRPDERTDSISDLGEDEYNQLMEDYLYLGLEPSIEIVVNEPTPEEDYAIDTGLTAVEAVDFSFVETEYDSTNIHKTHILMDGLMSNWKSRLGRRGLYYLSQRKMELHNKDIADILHFYLGWDLEMTVRTSEVDKDLEDFDLDFE</sequence>
<dbReference type="GO" id="GO:0046872">
    <property type="term" value="F:metal ion binding"/>
    <property type="evidence" value="ECO:0007669"/>
    <property type="project" value="UniProtKB-KW"/>
</dbReference>
<dbReference type="InterPro" id="IPR007322">
    <property type="entry name" value="RNA_pol_bunyavir"/>
</dbReference>
<dbReference type="GO" id="GO:0003968">
    <property type="term" value="F:RNA-directed RNA polymerase activity"/>
    <property type="evidence" value="ECO:0007669"/>
    <property type="project" value="UniProtKB-KW"/>
</dbReference>
<evidence type="ECO:0000256" key="9">
    <source>
        <dbReference type="ARBA" id="ARBA00022723"/>
    </source>
</evidence>
<dbReference type="GO" id="GO:0006351">
    <property type="term" value="P:DNA-templated transcription"/>
    <property type="evidence" value="ECO:0007669"/>
    <property type="project" value="InterPro"/>
</dbReference>
<protein>
    <recommendedName>
        <fullName evidence="7">RNA-directed RNA polymerase L</fullName>
        <ecNumber evidence="6">2.7.7.48</ecNumber>
    </recommendedName>
    <alternativeName>
        <fullName evidence="16">Large structural protein</fullName>
    </alternativeName>
    <alternativeName>
        <fullName evidence="18">Replicase</fullName>
    </alternativeName>
    <alternativeName>
        <fullName evidence="17">Transcriptase</fullName>
    </alternativeName>
</protein>
<dbReference type="EC" id="2.7.7.48" evidence="6"/>
<keyword evidence="14" id="KW-1038">Host endoplasmic reticulum</keyword>
<evidence type="ECO:0000256" key="18">
    <source>
        <dbReference type="ARBA" id="ARBA00031012"/>
    </source>
</evidence>
<evidence type="ECO:0000313" key="22">
    <source>
        <dbReference type="EMBL" id="DBA56531.1"/>
    </source>
</evidence>
<keyword evidence="22" id="KW-0548">Nucleotidyltransferase</keyword>
<comment type="similarity">
    <text evidence="19">Belongs to the Bunyavirales RNA polymerase family.</text>
</comment>
<dbReference type="GO" id="GO:0016787">
    <property type="term" value="F:hydrolase activity"/>
    <property type="evidence" value="ECO:0007669"/>
    <property type="project" value="UniProtKB-KW"/>
</dbReference>
<organism evidence="22">
    <name type="scientific">Reticulitermes chinensis phenuivirus 1</name>
    <dbReference type="NCBI Taxonomy" id="3133476"/>
    <lineage>
        <taxon>Viruses</taxon>
        <taxon>Riboviria</taxon>
        <taxon>Orthornavirae</taxon>
        <taxon>Negarnaviricota</taxon>
        <taxon>Polyploviricotina</taxon>
        <taxon>Bunyaviricetes</taxon>
        <taxon>Hareavirales</taxon>
        <taxon>Phenuiviridae</taxon>
    </lineage>
</organism>
<dbReference type="InterPro" id="IPR022531">
    <property type="entry name" value="L_PA-C-like"/>
</dbReference>
<proteinExistence type="inferred from homology"/>
<keyword evidence="10" id="KW-0378">Hydrolase</keyword>
<evidence type="ECO:0000256" key="6">
    <source>
        <dbReference type="ARBA" id="ARBA00012494"/>
    </source>
</evidence>
<evidence type="ECO:0000256" key="4">
    <source>
        <dbReference type="ARBA" id="ARBA00004328"/>
    </source>
</evidence>
<dbReference type="InterPro" id="IPR007099">
    <property type="entry name" value="RNA-dir_pol_NSvirus"/>
</dbReference>
<keyword evidence="13" id="KW-0946">Virion</keyword>
<evidence type="ECO:0000256" key="2">
    <source>
        <dbReference type="ARBA" id="ARBA00001946"/>
    </source>
</evidence>
<comment type="cofactor">
    <cofactor evidence="1">
        <name>Mn(2+)</name>
        <dbReference type="ChEBI" id="CHEBI:29035"/>
    </cofactor>
</comment>
<feature type="domain" description="RdRp catalytic" evidence="21">
    <location>
        <begin position="1016"/>
        <end position="1206"/>
    </location>
</feature>
<keyword evidence="9" id="KW-0479">Metal-binding</keyword>
<comment type="subcellular location">
    <subcellularLocation>
        <location evidence="3">Host Golgi apparatus</location>
    </subcellularLocation>
    <subcellularLocation>
        <location evidence="5">Host endoplasmic reticulum-Golgi intermediate compartment</location>
    </subcellularLocation>
    <subcellularLocation>
        <location evidence="4">Virion</location>
    </subcellularLocation>
</comment>
<keyword evidence="8" id="KW-0808">Transferase</keyword>
<evidence type="ECO:0000256" key="14">
    <source>
        <dbReference type="ARBA" id="ARBA00023184"/>
    </source>
</evidence>
<evidence type="ECO:0000256" key="20">
    <source>
        <dbReference type="ARBA" id="ARBA00046037"/>
    </source>
</evidence>
<comment type="cofactor">
    <cofactor evidence="2">
        <name>Mg(2+)</name>
        <dbReference type="ChEBI" id="CHEBI:18420"/>
    </cofactor>
</comment>
<evidence type="ECO:0000256" key="17">
    <source>
        <dbReference type="ARBA" id="ARBA00030436"/>
    </source>
</evidence>
<evidence type="ECO:0000256" key="15">
    <source>
        <dbReference type="ARBA" id="ARBA00023211"/>
    </source>
</evidence>
<keyword evidence="15" id="KW-0464">Manganese</keyword>
<comment type="function">
    <text evidence="20">RNA-dependent RNA polymerase, which is responsible for the replication and transcription of the viral RNA genome using antigenomic RNA as an intermediate. During transcription, synthesizes subgenomic RNAs and assures their capping by a cap-snatching mechanism, which involves the endonuclease activity cleaving the host capped pre-mRNAs. These short capped RNAs are then used as primers for viral transcription. The 3'-end of subgenomic mRNAs molecules are not polyadenylated. During replication, the polymerase binds the 5' and 3' vRNA extremities at distinct sites. In turn, significant conformational changes occur in the polymerase and in vRNA to initiate active RNA synthesis. As a consequence of the use of the same enzyme for both transcription and replication, these mechanisms need to be well coordinated.</text>
</comment>
<name>A0AAT9JG48_9VIRU</name>
<dbReference type="Pfam" id="PF12603">
    <property type="entry name" value="L_PA-C-like"/>
    <property type="match status" value="1"/>
</dbReference>
<evidence type="ECO:0000256" key="5">
    <source>
        <dbReference type="ARBA" id="ARBA00004452"/>
    </source>
</evidence>
<dbReference type="GO" id="GO:0044423">
    <property type="term" value="C:virion component"/>
    <property type="evidence" value="ECO:0007669"/>
    <property type="project" value="UniProtKB-KW"/>
</dbReference>
<evidence type="ECO:0000256" key="3">
    <source>
        <dbReference type="ARBA" id="ARBA00004136"/>
    </source>
</evidence>
<dbReference type="GO" id="GO:0039694">
    <property type="term" value="P:viral RNA genome replication"/>
    <property type="evidence" value="ECO:0007669"/>
    <property type="project" value="InterPro"/>
</dbReference>
<evidence type="ECO:0000256" key="11">
    <source>
        <dbReference type="ARBA" id="ARBA00022812"/>
    </source>
</evidence>
<dbReference type="Pfam" id="PF15518">
    <property type="entry name" value="L_protein_N"/>
    <property type="match status" value="1"/>
</dbReference>